<feature type="signal peptide" evidence="1">
    <location>
        <begin position="1"/>
        <end position="22"/>
    </location>
</feature>
<dbReference type="EnsemblPlants" id="HORVU.MOREX.r3.7HG0675710.1">
    <property type="protein sequence ID" value="HORVU.MOREX.r3.7HG0675710.1.CDS1"/>
    <property type="gene ID" value="HORVU.MOREX.r3.7HG0675710"/>
</dbReference>
<name>A0A8I6YDY3_HORVV</name>
<accession>A0A8I6YDY3</accession>
<evidence type="ECO:0000256" key="1">
    <source>
        <dbReference type="SAM" id="SignalP"/>
    </source>
</evidence>
<dbReference type="AlphaFoldDB" id="A0A8I6YDY3"/>
<keyword evidence="1" id="KW-0732">Signal</keyword>
<evidence type="ECO:0008006" key="4">
    <source>
        <dbReference type="Google" id="ProtNLM"/>
    </source>
</evidence>
<dbReference type="Proteomes" id="UP000011116">
    <property type="component" value="Chromosome 7H"/>
</dbReference>
<organism evidence="2 3">
    <name type="scientific">Hordeum vulgare subsp. vulgare</name>
    <name type="common">Domesticated barley</name>
    <dbReference type="NCBI Taxonomy" id="112509"/>
    <lineage>
        <taxon>Eukaryota</taxon>
        <taxon>Viridiplantae</taxon>
        <taxon>Streptophyta</taxon>
        <taxon>Embryophyta</taxon>
        <taxon>Tracheophyta</taxon>
        <taxon>Spermatophyta</taxon>
        <taxon>Magnoliopsida</taxon>
        <taxon>Liliopsida</taxon>
        <taxon>Poales</taxon>
        <taxon>Poaceae</taxon>
        <taxon>BOP clade</taxon>
        <taxon>Pooideae</taxon>
        <taxon>Triticodae</taxon>
        <taxon>Triticeae</taxon>
        <taxon>Hordeinae</taxon>
        <taxon>Hordeum</taxon>
    </lineage>
</organism>
<feature type="chain" id="PRO_5035219904" description="Secreted protein" evidence="1">
    <location>
        <begin position="23"/>
        <end position="71"/>
    </location>
</feature>
<evidence type="ECO:0000313" key="3">
    <source>
        <dbReference type="Proteomes" id="UP000011116"/>
    </source>
</evidence>
<protein>
    <recommendedName>
        <fullName evidence="4">Secreted protein</fullName>
    </recommendedName>
</protein>
<reference evidence="3" key="1">
    <citation type="journal article" date="2012" name="Nature">
        <title>A physical, genetic and functional sequence assembly of the barley genome.</title>
        <authorList>
            <consortium name="The International Barley Genome Sequencing Consortium"/>
            <person name="Mayer K.F."/>
            <person name="Waugh R."/>
            <person name="Brown J.W."/>
            <person name="Schulman A."/>
            <person name="Langridge P."/>
            <person name="Platzer M."/>
            <person name="Fincher G.B."/>
            <person name="Muehlbauer G.J."/>
            <person name="Sato K."/>
            <person name="Close T.J."/>
            <person name="Wise R.P."/>
            <person name="Stein N."/>
        </authorList>
    </citation>
    <scope>NUCLEOTIDE SEQUENCE [LARGE SCALE GENOMIC DNA]</scope>
    <source>
        <strain evidence="3">cv. Morex</strain>
    </source>
</reference>
<keyword evidence="3" id="KW-1185">Reference proteome</keyword>
<reference evidence="2" key="3">
    <citation type="submission" date="2022-01" db="UniProtKB">
        <authorList>
            <consortium name="EnsemblPlants"/>
        </authorList>
    </citation>
    <scope>IDENTIFICATION</scope>
    <source>
        <strain evidence="2">subsp. vulgare</strain>
    </source>
</reference>
<evidence type="ECO:0000313" key="2">
    <source>
        <dbReference type="EnsemblPlants" id="HORVU.MOREX.r3.7HG0675710.1.CDS1"/>
    </source>
</evidence>
<proteinExistence type="predicted"/>
<reference evidence="2" key="2">
    <citation type="submission" date="2020-10" db="EMBL/GenBank/DDBJ databases">
        <authorList>
            <person name="Scholz U."/>
            <person name="Mascher M."/>
            <person name="Fiebig A."/>
        </authorList>
    </citation>
    <scope>NUCLEOTIDE SEQUENCE [LARGE SCALE GENOMIC DNA]</scope>
    <source>
        <strain evidence="2">cv. Morex</strain>
    </source>
</reference>
<dbReference type="Gramene" id="HORVU.MOREX.r2.7HG0560670.1">
    <property type="protein sequence ID" value="HORVU.MOREX.r2.7HG0560670.1.CDS.1"/>
    <property type="gene ID" value="HORVU.MOREX.r2.7HG0560670"/>
</dbReference>
<dbReference type="Gramene" id="HORVU.MOREX.r3.7HG0675710.1">
    <property type="protein sequence ID" value="HORVU.MOREX.r3.7HG0675710.1.CDS1"/>
    <property type="gene ID" value="HORVU.MOREX.r3.7HG0675710"/>
</dbReference>
<sequence>MAATRARCIFFVFFGGHSMCCTITFGPTTQMAHNAWWHRAIKVPALFMCTTTNLQSFDQGCLSPSNTLMQQ</sequence>